<dbReference type="InterPro" id="IPR032466">
    <property type="entry name" value="Metal_Hydrolase"/>
</dbReference>
<dbReference type="PANTHER" id="PTHR43794">
    <property type="entry name" value="AMINOHYDROLASE SSNA-RELATED"/>
    <property type="match status" value="1"/>
</dbReference>
<proteinExistence type="predicted"/>
<evidence type="ECO:0000256" key="1">
    <source>
        <dbReference type="ARBA" id="ARBA00022801"/>
    </source>
</evidence>
<dbReference type="Pfam" id="PF01979">
    <property type="entry name" value="Amidohydro_1"/>
    <property type="match status" value="1"/>
</dbReference>
<evidence type="ECO:0000259" key="2">
    <source>
        <dbReference type="Pfam" id="PF01979"/>
    </source>
</evidence>
<dbReference type="AlphaFoldDB" id="A0A382IIX5"/>
<dbReference type="InterPro" id="IPR011059">
    <property type="entry name" value="Metal-dep_hydrolase_composite"/>
</dbReference>
<dbReference type="InterPro" id="IPR050287">
    <property type="entry name" value="MTA/SAH_deaminase"/>
</dbReference>
<sequence>MTNTHLIRGGRILDARTHRAEAQDMLIIGERITDIAPPGLTVNDETEIIDANGMLLIPGLVNAHTHGHGSLAKGMGDRWTLELLLNANPWLNDGQTLEDKHLAAKLNAAEMVLKGATAAYDLFFEFPQVTREGIDAIARGYQSVGLRAVVAPMMADRTFYQAIPGLIDALPTQQADRARSFKLNEYQSSIEVCRDLLANWPYDRSQVRPALAPTVPLHCSDPFITACGDLAEEFDVGLHMHLAESKIQAVSAMQRYGKTLTAHLADLNFLGPRFTAAHFVWPDADDISRMADAGCSVAHNPGSNLRLGSGIAPARAMRERGLCVGIGTDGSSCSDNQNMFEAMRIGAFASRVVSPDPETWISTEDVIDMATRGSAAVLGFEKDIGQLAPGYLADVVFLDLTNINYVPLND</sequence>
<accession>A0A382IIX5</accession>
<dbReference type="InterPro" id="IPR006680">
    <property type="entry name" value="Amidohydro-rel"/>
</dbReference>
<dbReference type="Gene3D" id="3.20.20.140">
    <property type="entry name" value="Metal-dependent hydrolases"/>
    <property type="match status" value="1"/>
</dbReference>
<reference evidence="3" key="1">
    <citation type="submission" date="2018-05" db="EMBL/GenBank/DDBJ databases">
        <authorList>
            <person name="Lanie J.A."/>
            <person name="Ng W.-L."/>
            <person name="Kazmierczak K.M."/>
            <person name="Andrzejewski T.M."/>
            <person name="Davidsen T.M."/>
            <person name="Wayne K.J."/>
            <person name="Tettelin H."/>
            <person name="Glass J.I."/>
            <person name="Rusch D."/>
            <person name="Podicherti R."/>
            <person name="Tsui H.-C.T."/>
            <person name="Winkler M.E."/>
        </authorList>
    </citation>
    <scope>NUCLEOTIDE SEQUENCE</scope>
</reference>
<feature type="non-terminal residue" evidence="3">
    <location>
        <position position="410"/>
    </location>
</feature>
<dbReference type="GO" id="GO:0016810">
    <property type="term" value="F:hydrolase activity, acting on carbon-nitrogen (but not peptide) bonds"/>
    <property type="evidence" value="ECO:0007669"/>
    <property type="project" value="InterPro"/>
</dbReference>
<gene>
    <name evidence="3" type="ORF">METZ01_LOCUS252083</name>
</gene>
<evidence type="ECO:0000313" key="3">
    <source>
        <dbReference type="EMBL" id="SVB99229.1"/>
    </source>
</evidence>
<feature type="domain" description="Amidohydrolase-related" evidence="2">
    <location>
        <begin position="56"/>
        <end position="402"/>
    </location>
</feature>
<protein>
    <recommendedName>
        <fullName evidence="2">Amidohydrolase-related domain-containing protein</fullName>
    </recommendedName>
</protein>
<dbReference type="EMBL" id="UINC01067508">
    <property type="protein sequence ID" value="SVB99229.1"/>
    <property type="molecule type" value="Genomic_DNA"/>
</dbReference>
<keyword evidence="1" id="KW-0378">Hydrolase</keyword>
<organism evidence="3">
    <name type="scientific">marine metagenome</name>
    <dbReference type="NCBI Taxonomy" id="408172"/>
    <lineage>
        <taxon>unclassified sequences</taxon>
        <taxon>metagenomes</taxon>
        <taxon>ecological metagenomes</taxon>
    </lineage>
</organism>
<dbReference type="SUPFAM" id="SSF51338">
    <property type="entry name" value="Composite domain of metallo-dependent hydrolases"/>
    <property type="match status" value="1"/>
</dbReference>
<dbReference type="Gene3D" id="2.30.40.10">
    <property type="entry name" value="Urease, subunit C, domain 1"/>
    <property type="match status" value="1"/>
</dbReference>
<name>A0A382IIX5_9ZZZZ</name>
<dbReference type="PANTHER" id="PTHR43794:SF11">
    <property type="entry name" value="AMIDOHYDROLASE-RELATED DOMAIN-CONTAINING PROTEIN"/>
    <property type="match status" value="1"/>
</dbReference>
<dbReference type="SUPFAM" id="SSF51556">
    <property type="entry name" value="Metallo-dependent hydrolases"/>
    <property type="match status" value="1"/>
</dbReference>